<keyword evidence="2 5" id="KW-0479">Metal-binding</keyword>
<evidence type="ECO:0000256" key="2">
    <source>
        <dbReference type="ARBA" id="ARBA00022723"/>
    </source>
</evidence>
<dbReference type="HOGENOM" id="CLU_010119_16_0_1"/>
<evidence type="ECO:0000256" key="1">
    <source>
        <dbReference type="ARBA" id="ARBA00008056"/>
    </source>
</evidence>
<dbReference type="Pfam" id="PF03171">
    <property type="entry name" value="2OG-FeII_Oxy"/>
    <property type="match status" value="1"/>
</dbReference>
<dbReference type="PROSITE" id="PS51471">
    <property type="entry name" value="FE2OG_OXY"/>
    <property type="match status" value="1"/>
</dbReference>
<keyword evidence="3 5" id="KW-0560">Oxidoreductase</keyword>
<comment type="similarity">
    <text evidence="1 5">Belongs to the iron/ascorbate-dependent oxidoreductase family.</text>
</comment>
<reference evidence="7 8" key="1">
    <citation type="submission" date="2012-08" db="EMBL/GenBank/DDBJ databases">
        <title>Oryza genome evolution.</title>
        <authorList>
            <person name="Wing R.A."/>
        </authorList>
    </citation>
    <scope>NUCLEOTIDE SEQUENCE</scope>
</reference>
<dbReference type="Gene3D" id="2.60.120.330">
    <property type="entry name" value="B-lactam Antibiotic, Isopenicillin N Synthase, Chain"/>
    <property type="match status" value="1"/>
</dbReference>
<dbReference type="FunFam" id="2.60.120.330:FF:000046">
    <property type="entry name" value="Os09g0353700 protein"/>
    <property type="match status" value="1"/>
</dbReference>
<evidence type="ECO:0000259" key="6">
    <source>
        <dbReference type="PROSITE" id="PS51471"/>
    </source>
</evidence>
<evidence type="ECO:0000256" key="3">
    <source>
        <dbReference type="ARBA" id="ARBA00023002"/>
    </source>
</evidence>
<accession>A0A0D9XCT4</accession>
<protein>
    <recommendedName>
        <fullName evidence="6">Fe2OG dioxygenase domain-containing protein</fullName>
    </recommendedName>
</protein>
<dbReference type="SUPFAM" id="SSF51197">
    <property type="entry name" value="Clavaminate synthase-like"/>
    <property type="match status" value="1"/>
</dbReference>
<dbReference type="InterPro" id="IPR044861">
    <property type="entry name" value="IPNS-like_FE2OG_OXY"/>
</dbReference>
<dbReference type="Gramene" id="LPERR09G04720.1">
    <property type="protein sequence ID" value="LPERR09G04720.1"/>
    <property type="gene ID" value="LPERR09G04720"/>
</dbReference>
<evidence type="ECO:0000256" key="4">
    <source>
        <dbReference type="ARBA" id="ARBA00023004"/>
    </source>
</evidence>
<keyword evidence="4 5" id="KW-0408">Iron</keyword>
<dbReference type="PANTHER" id="PTHR47991">
    <property type="entry name" value="OXOGLUTARATE/IRON-DEPENDENT DIOXYGENASE"/>
    <property type="match status" value="1"/>
</dbReference>
<dbReference type="AlphaFoldDB" id="A0A0D9XCT4"/>
<dbReference type="eggNOG" id="KOG0143">
    <property type="taxonomic scope" value="Eukaryota"/>
</dbReference>
<dbReference type="InterPro" id="IPR050295">
    <property type="entry name" value="Plant_2OG-oxidoreductases"/>
</dbReference>
<evidence type="ECO:0000313" key="7">
    <source>
        <dbReference type="EnsemblPlants" id="LPERR09G04720.1"/>
    </source>
</evidence>
<sequence>MARFHETGVFKREIITEDAAMAFVNSYQIPDRYNRADEVQVGAVVGNDKVTNEGYGLPVVDMARLLDPEHREKEIAWLGSACRDWGFFQLINHGVDEVVIEQMKGNTLQFFELPLEDKNSVAARPYSIEGFGHHFNRLSTDKLEWAESMLLNLQPTNERKIEFWPSKPPTFRDSIENYSKEMWNLATQLLTFMASDLGVDQETLLAAFRGKRQSSSLHRYPPCRHPEKVMGAAPHTDGLALTILLHVDDTPGLQISKDGLWHPVQPLPGAFVINIGEILEVLTNGSYKSVLHRVLVDAERGRATIVVFHDASIGGVVKPLPELGEARYRSIERPEFSKGFLRALSHGKERFLDTLKI</sequence>
<dbReference type="Pfam" id="PF14226">
    <property type="entry name" value="DIOX_N"/>
    <property type="match status" value="1"/>
</dbReference>
<dbReference type="STRING" id="77586.A0A0D9XCT4"/>
<feature type="domain" description="Fe2OG dioxygenase" evidence="6">
    <location>
        <begin position="211"/>
        <end position="311"/>
    </location>
</feature>
<dbReference type="InterPro" id="IPR027443">
    <property type="entry name" value="IPNS-like_sf"/>
</dbReference>
<keyword evidence="8" id="KW-1185">Reference proteome</keyword>
<proteinExistence type="inferred from homology"/>
<evidence type="ECO:0000313" key="8">
    <source>
        <dbReference type="Proteomes" id="UP000032180"/>
    </source>
</evidence>
<dbReference type="InterPro" id="IPR026992">
    <property type="entry name" value="DIOX_N"/>
</dbReference>
<dbReference type="GO" id="GO:0016491">
    <property type="term" value="F:oxidoreductase activity"/>
    <property type="evidence" value="ECO:0007669"/>
    <property type="project" value="UniProtKB-KW"/>
</dbReference>
<dbReference type="Proteomes" id="UP000032180">
    <property type="component" value="Chromosome 9"/>
</dbReference>
<dbReference type="EnsemblPlants" id="LPERR09G04720.1">
    <property type="protein sequence ID" value="LPERR09G04720.1"/>
    <property type="gene ID" value="LPERR09G04720"/>
</dbReference>
<name>A0A0D9XCT4_9ORYZ</name>
<dbReference type="InterPro" id="IPR005123">
    <property type="entry name" value="Oxoglu/Fe-dep_dioxygenase_dom"/>
</dbReference>
<dbReference type="GO" id="GO:0046872">
    <property type="term" value="F:metal ion binding"/>
    <property type="evidence" value="ECO:0007669"/>
    <property type="project" value="UniProtKB-KW"/>
</dbReference>
<organism evidence="7 8">
    <name type="scientific">Leersia perrieri</name>
    <dbReference type="NCBI Taxonomy" id="77586"/>
    <lineage>
        <taxon>Eukaryota</taxon>
        <taxon>Viridiplantae</taxon>
        <taxon>Streptophyta</taxon>
        <taxon>Embryophyta</taxon>
        <taxon>Tracheophyta</taxon>
        <taxon>Spermatophyta</taxon>
        <taxon>Magnoliopsida</taxon>
        <taxon>Liliopsida</taxon>
        <taxon>Poales</taxon>
        <taxon>Poaceae</taxon>
        <taxon>BOP clade</taxon>
        <taxon>Oryzoideae</taxon>
        <taxon>Oryzeae</taxon>
        <taxon>Oryzinae</taxon>
        <taxon>Leersia</taxon>
    </lineage>
</organism>
<reference evidence="7" key="3">
    <citation type="submission" date="2015-04" db="UniProtKB">
        <authorList>
            <consortium name="EnsemblPlants"/>
        </authorList>
    </citation>
    <scope>IDENTIFICATION</scope>
</reference>
<evidence type="ECO:0000256" key="5">
    <source>
        <dbReference type="RuleBase" id="RU003682"/>
    </source>
</evidence>
<reference evidence="8" key="2">
    <citation type="submission" date="2013-12" db="EMBL/GenBank/DDBJ databases">
        <authorList>
            <person name="Yu Y."/>
            <person name="Lee S."/>
            <person name="de Baynast K."/>
            <person name="Wissotski M."/>
            <person name="Liu L."/>
            <person name="Talag J."/>
            <person name="Goicoechea J."/>
            <person name="Angelova A."/>
            <person name="Jetty R."/>
            <person name="Kudrna D."/>
            <person name="Golser W."/>
            <person name="Rivera L."/>
            <person name="Zhang J."/>
            <person name="Wing R."/>
        </authorList>
    </citation>
    <scope>NUCLEOTIDE SEQUENCE</scope>
</reference>